<keyword evidence="1" id="KW-0175">Coiled coil</keyword>
<dbReference type="HOGENOM" id="CLU_634411_0_0_7"/>
<evidence type="ECO:0000313" key="5">
    <source>
        <dbReference type="Proteomes" id="UP000008825"/>
    </source>
</evidence>
<evidence type="ECO:0000256" key="2">
    <source>
        <dbReference type="SAM" id="MobiDB-lite"/>
    </source>
</evidence>
<dbReference type="RefSeq" id="WP_012528859.1">
    <property type="nucleotide sequence ID" value="NC_011146.1"/>
</dbReference>
<keyword evidence="3" id="KW-0472">Membrane</keyword>
<feature type="transmembrane region" description="Helical" evidence="3">
    <location>
        <begin position="260"/>
        <end position="280"/>
    </location>
</feature>
<dbReference type="KEGG" id="gbm:Gbem_0422"/>
<accession>B5EBI2</accession>
<protein>
    <submittedName>
        <fullName evidence="4">Uncharacterized protein</fullName>
    </submittedName>
</protein>
<dbReference type="AlphaFoldDB" id="B5EBI2"/>
<reference evidence="4 5" key="1">
    <citation type="submission" date="2008-07" db="EMBL/GenBank/DDBJ databases">
        <title>Complete sequence of Geobacter bemidjiensis BEM.</title>
        <authorList>
            <consortium name="US DOE Joint Genome Institute"/>
            <person name="Lucas S."/>
            <person name="Copeland A."/>
            <person name="Lapidus A."/>
            <person name="Glavina del Rio T."/>
            <person name="Dalin E."/>
            <person name="Tice H."/>
            <person name="Bruce D."/>
            <person name="Goodwin L."/>
            <person name="Pitluck S."/>
            <person name="Kiss H."/>
            <person name="Brettin T."/>
            <person name="Detter J.C."/>
            <person name="Han C."/>
            <person name="Kuske C.R."/>
            <person name="Schmutz J."/>
            <person name="Larimer F."/>
            <person name="Land M."/>
            <person name="Hauser L."/>
            <person name="Kyrpides N."/>
            <person name="Lykidis A."/>
            <person name="Lovley D."/>
            <person name="Richardson P."/>
        </authorList>
    </citation>
    <scope>NUCLEOTIDE SEQUENCE [LARGE SCALE GENOMIC DNA]</scope>
    <source>
        <strain evidence="5">ATCC BAA-1014 / DSM 16622 / JCM 12645 / Bem</strain>
    </source>
</reference>
<evidence type="ECO:0000313" key="4">
    <source>
        <dbReference type="EMBL" id="ACH37451.1"/>
    </source>
</evidence>
<feature type="coiled-coil region" evidence="1">
    <location>
        <begin position="145"/>
        <end position="216"/>
    </location>
</feature>
<dbReference type="OrthoDB" id="5523049at2"/>
<reference evidence="4 5" key="2">
    <citation type="journal article" date="2010" name="BMC Genomics">
        <title>The genome of Geobacter bemidjiensis, exemplar for the subsurface clade of Geobacter species that predominate in Fe(III)-reducing subsurface environments.</title>
        <authorList>
            <person name="Aklujkar M."/>
            <person name="Young N.D."/>
            <person name="Holmes D."/>
            <person name="Chavan M."/>
            <person name="Risso C."/>
            <person name="Kiss H.E."/>
            <person name="Han C.S."/>
            <person name="Land M.L."/>
            <person name="Lovley D.R."/>
        </authorList>
    </citation>
    <scope>NUCLEOTIDE SEQUENCE [LARGE SCALE GENOMIC DNA]</scope>
    <source>
        <strain evidence="5">ATCC BAA-1014 / DSM 16622 / JCM 12645 / Bem</strain>
    </source>
</reference>
<name>B5EBI2_CITBB</name>
<feature type="transmembrane region" description="Helical" evidence="3">
    <location>
        <begin position="295"/>
        <end position="316"/>
    </location>
</feature>
<gene>
    <name evidence="4" type="ordered locus">Gbem_0422</name>
</gene>
<dbReference type="EMBL" id="CP001124">
    <property type="protein sequence ID" value="ACH37451.1"/>
    <property type="molecule type" value="Genomic_DNA"/>
</dbReference>
<dbReference type="Proteomes" id="UP000008825">
    <property type="component" value="Chromosome"/>
</dbReference>
<feature type="region of interest" description="Disordered" evidence="2">
    <location>
        <begin position="415"/>
        <end position="434"/>
    </location>
</feature>
<keyword evidence="3" id="KW-0812">Transmembrane</keyword>
<keyword evidence="5" id="KW-1185">Reference proteome</keyword>
<keyword evidence="3" id="KW-1133">Transmembrane helix</keyword>
<evidence type="ECO:0000256" key="1">
    <source>
        <dbReference type="SAM" id="Coils"/>
    </source>
</evidence>
<evidence type="ECO:0000256" key="3">
    <source>
        <dbReference type="SAM" id="Phobius"/>
    </source>
</evidence>
<organism evidence="4 5">
    <name type="scientific">Citrifermentans bemidjiense (strain ATCC BAA-1014 / DSM 16622 / JCM 12645 / Bem)</name>
    <name type="common">Geobacter bemidjiensis</name>
    <dbReference type="NCBI Taxonomy" id="404380"/>
    <lineage>
        <taxon>Bacteria</taxon>
        <taxon>Pseudomonadati</taxon>
        <taxon>Thermodesulfobacteriota</taxon>
        <taxon>Desulfuromonadia</taxon>
        <taxon>Geobacterales</taxon>
        <taxon>Geobacteraceae</taxon>
        <taxon>Citrifermentans</taxon>
    </lineage>
</organism>
<proteinExistence type="predicted"/>
<dbReference type="eggNOG" id="ENOG5032WHR">
    <property type="taxonomic scope" value="Bacteria"/>
</dbReference>
<sequence>MSNQRIKIPRASDRSIVDAFKELGETYGVSSAHISALGFSNLGEVNIGGNASGDLAALLELKSAVIDGMSLQIRGLGISYSRGGQYQPEQKSPIFDEIVLSYNQQGNLSNTEKMQIVAFINKKLKAFDPGRLAGRGVSEEQNQMIAIHESTLERLELLNEDLVRQSSAFRENLEVQYADKVTKLEEANLQQKAILEEDYKEKSVSLKEKEKLLEEKIKTIDDRDNTHVRREIRDRMLEDVKTRISNFGVSSNTERKRKPVFFGMLTLVVILLTLLLYSGLEAKMAITGTDKLPMYWLWGRFTLYSLGLVGTILYYIKWENKWAEQHSSSEFQLQQFYIDVNRANWIIESCLEWRKETQSTLPKTLIEGISRNLFVKEQDETEKVIHPADQLASALMGRASKLKLRLGENELEFDKPGKIPNKPLRVRPVSETDT</sequence>